<name>X1NZY1_9ZZZZ</name>
<sequence>MPAADIILKNANVITIDPGQPTAELVAIKGDKILLVAGGERLESVRGAKTKIIDCQGKTVVPGFNDAHCHIFSFIRMLLSINLSPSSVSSISDIKAAIRHQAQNTPPGKWLTGTDYNEF</sequence>
<protein>
    <recommendedName>
        <fullName evidence="1">Amidohydrolase 3 domain-containing protein</fullName>
    </recommendedName>
</protein>
<evidence type="ECO:0000259" key="1">
    <source>
        <dbReference type="Pfam" id="PF07969"/>
    </source>
</evidence>
<proteinExistence type="predicted"/>
<dbReference type="GO" id="GO:0016810">
    <property type="term" value="F:hydrolase activity, acting on carbon-nitrogen (but not peptide) bonds"/>
    <property type="evidence" value="ECO:0007669"/>
    <property type="project" value="InterPro"/>
</dbReference>
<evidence type="ECO:0000313" key="2">
    <source>
        <dbReference type="EMBL" id="GAI35756.1"/>
    </source>
</evidence>
<feature type="non-terminal residue" evidence="2">
    <location>
        <position position="119"/>
    </location>
</feature>
<feature type="domain" description="Amidohydrolase 3" evidence="1">
    <location>
        <begin position="51"/>
        <end position="118"/>
    </location>
</feature>
<dbReference type="InterPro" id="IPR013108">
    <property type="entry name" value="Amidohydro_3"/>
</dbReference>
<accession>X1NZY1</accession>
<dbReference type="Pfam" id="PF07969">
    <property type="entry name" value="Amidohydro_3"/>
    <property type="match status" value="1"/>
</dbReference>
<dbReference type="SUPFAM" id="SSF51338">
    <property type="entry name" value="Composite domain of metallo-dependent hydrolases"/>
    <property type="match status" value="1"/>
</dbReference>
<dbReference type="AlphaFoldDB" id="X1NZY1"/>
<comment type="caution">
    <text evidence="2">The sequence shown here is derived from an EMBL/GenBank/DDBJ whole genome shotgun (WGS) entry which is preliminary data.</text>
</comment>
<dbReference type="PANTHER" id="PTHR22642:SF2">
    <property type="entry name" value="PROTEIN LONG AFTER FAR-RED 3"/>
    <property type="match status" value="1"/>
</dbReference>
<organism evidence="2">
    <name type="scientific">marine sediment metagenome</name>
    <dbReference type="NCBI Taxonomy" id="412755"/>
    <lineage>
        <taxon>unclassified sequences</taxon>
        <taxon>metagenomes</taxon>
        <taxon>ecological metagenomes</taxon>
    </lineage>
</organism>
<dbReference type="EMBL" id="BARV01027303">
    <property type="protein sequence ID" value="GAI35756.1"/>
    <property type="molecule type" value="Genomic_DNA"/>
</dbReference>
<gene>
    <name evidence="2" type="ORF">S06H3_43955</name>
</gene>
<dbReference type="InterPro" id="IPR011059">
    <property type="entry name" value="Metal-dep_hydrolase_composite"/>
</dbReference>
<reference evidence="2" key="1">
    <citation type="journal article" date="2014" name="Front. Microbiol.">
        <title>High frequency of phylogenetically diverse reductive dehalogenase-homologous genes in deep subseafloor sedimentary metagenomes.</title>
        <authorList>
            <person name="Kawai M."/>
            <person name="Futagami T."/>
            <person name="Toyoda A."/>
            <person name="Takaki Y."/>
            <person name="Nishi S."/>
            <person name="Hori S."/>
            <person name="Arai W."/>
            <person name="Tsubouchi T."/>
            <person name="Morono Y."/>
            <person name="Uchiyama I."/>
            <person name="Ito T."/>
            <person name="Fujiyama A."/>
            <person name="Inagaki F."/>
            <person name="Takami H."/>
        </authorList>
    </citation>
    <scope>NUCLEOTIDE SEQUENCE</scope>
    <source>
        <strain evidence="2">Expedition CK06-06</strain>
    </source>
</reference>
<dbReference type="Gene3D" id="2.30.40.10">
    <property type="entry name" value="Urease, subunit C, domain 1"/>
    <property type="match status" value="1"/>
</dbReference>
<dbReference type="PANTHER" id="PTHR22642">
    <property type="entry name" value="IMIDAZOLONEPROPIONASE"/>
    <property type="match status" value="1"/>
</dbReference>